<dbReference type="Proteomes" id="UP000431264">
    <property type="component" value="Unassembled WGS sequence"/>
</dbReference>
<dbReference type="Pfam" id="PF07884">
    <property type="entry name" value="VKOR"/>
    <property type="match status" value="1"/>
</dbReference>
<comment type="subcellular location">
    <subcellularLocation>
        <location evidence="1">Membrane</location>
        <topology evidence="1">Multi-pass membrane protein</topology>
    </subcellularLocation>
</comment>
<evidence type="ECO:0000256" key="10">
    <source>
        <dbReference type="SAM" id="Phobius"/>
    </source>
</evidence>
<evidence type="ECO:0000256" key="8">
    <source>
        <dbReference type="ARBA" id="ARBA00023157"/>
    </source>
</evidence>
<evidence type="ECO:0000256" key="6">
    <source>
        <dbReference type="ARBA" id="ARBA00023002"/>
    </source>
</evidence>
<dbReference type="AlphaFoldDB" id="A0A6I4IH90"/>
<reference evidence="13" key="1">
    <citation type="submission" date="2019-05" db="EMBL/GenBank/DDBJ databases">
        <title>Flavobacterium profundi sp. nov., isolated from a deep-sea seamount.</title>
        <authorList>
            <person name="Zhang D.-C."/>
        </authorList>
    </citation>
    <scope>NUCLEOTIDE SEQUENCE [LARGE SCALE GENOMIC DNA]</scope>
    <source>
        <strain evidence="13">TP390</strain>
    </source>
</reference>
<evidence type="ECO:0000256" key="7">
    <source>
        <dbReference type="ARBA" id="ARBA00023136"/>
    </source>
</evidence>
<accession>A0A6I4IH90</accession>
<dbReference type="Gene3D" id="3.40.30.10">
    <property type="entry name" value="Glutaredoxin"/>
    <property type="match status" value="1"/>
</dbReference>
<feature type="transmembrane region" description="Helical" evidence="10">
    <location>
        <begin position="206"/>
        <end position="226"/>
    </location>
</feature>
<sequence length="508" mass="57672">MISIVKKFLQINHYKEQQHSFENLFLSHPNYPSLYAVTDTLDMLQIENVAAQVPKEQFSALPDSFLAVVSNDIVLVRRLSQEVSIETEKEGKKKLSFDAFLTQWSGVVVAIEPNEVIQKERLPLLNNVYVGLAVLLLALLGLTFREFTLPSLLTFLCSSIGFFLGVVIIDEKINKTEGVISKICSFNEHTSCDSVIQSESSQLTQWLDFSDLPVLFFGTSILLLQLAPASYAIVNFLSLLSLPMVGYSIWLQKVKLEKWCVLCLGVSLLLVLQSLLFVGFAKDLSFNYLGLVQASAIVFSVWFFIKPILYRKVTLEKENVTLLKFKRNFSIFSSLQKPVLDVGVLHSIPTIILGNKEASVKIDLILSPSCGHCHTAFSTAIDLLQQFPDKLQVGIYYNLNTDNLDNPYLIVAKTILQLHKENPKMAEAALMDWHIHAMSLKDWKAKWTIGMIDFEVEENLRSEYTWCLNNNLNYTPVKLVNGMIYPDEYELQELRYFISDLTENKEAL</sequence>
<dbReference type="OrthoDB" id="1100563at2"/>
<feature type="transmembrane region" description="Helical" evidence="10">
    <location>
        <begin position="150"/>
        <end position="169"/>
    </location>
</feature>
<gene>
    <name evidence="12" type="ORF">GOQ30_07350</name>
</gene>
<dbReference type="InterPro" id="IPR038354">
    <property type="entry name" value="VKOR_sf"/>
</dbReference>
<feature type="domain" description="Vitamin K epoxide reductase" evidence="11">
    <location>
        <begin position="153"/>
        <end position="273"/>
    </location>
</feature>
<dbReference type="EMBL" id="WQLW01000004">
    <property type="protein sequence ID" value="MVO08980.1"/>
    <property type="molecule type" value="Genomic_DNA"/>
</dbReference>
<evidence type="ECO:0000256" key="3">
    <source>
        <dbReference type="ARBA" id="ARBA00022692"/>
    </source>
</evidence>
<feature type="transmembrane region" description="Helical" evidence="10">
    <location>
        <begin position="124"/>
        <end position="144"/>
    </location>
</feature>
<dbReference type="SUPFAM" id="SSF52833">
    <property type="entry name" value="Thioredoxin-like"/>
    <property type="match status" value="1"/>
</dbReference>
<keyword evidence="13" id="KW-1185">Reference proteome</keyword>
<keyword evidence="5 10" id="KW-1133">Transmembrane helix</keyword>
<dbReference type="InterPro" id="IPR036249">
    <property type="entry name" value="Thioredoxin-like_sf"/>
</dbReference>
<evidence type="ECO:0000313" key="12">
    <source>
        <dbReference type="EMBL" id="MVO08980.1"/>
    </source>
</evidence>
<protein>
    <recommendedName>
        <fullName evidence="11">Vitamin K epoxide reductase domain-containing protein</fullName>
    </recommendedName>
</protein>
<keyword evidence="7 10" id="KW-0472">Membrane</keyword>
<keyword evidence="9" id="KW-0676">Redox-active center</keyword>
<evidence type="ECO:0000256" key="2">
    <source>
        <dbReference type="ARBA" id="ARBA00006214"/>
    </source>
</evidence>
<dbReference type="RefSeq" id="WP_140997368.1">
    <property type="nucleotide sequence ID" value="NZ_VDCZ01000004.1"/>
</dbReference>
<organism evidence="12 13">
    <name type="scientific">Flavobacterium profundi</name>
    <dbReference type="NCBI Taxonomy" id="1774945"/>
    <lineage>
        <taxon>Bacteria</taxon>
        <taxon>Pseudomonadati</taxon>
        <taxon>Bacteroidota</taxon>
        <taxon>Flavobacteriia</taxon>
        <taxon>Flavobacteriales</taxon>
        <taxon>Flavobacteriaceae</taxon>
        <taxon>Flavobacterium</taxon>
    </lineage>
</organism>
<keyword evidence="6" id="KW-0560">Oxidoreductase</keyword>
<keyword evidence="8" id="KW-1015">Disulfide bond</keyword>
<proteinExistence type="inferred from homology"/>
<comment type="similarity">
    <text evidence="2">Belongs to the VKOR family.</text>
</comment>
<dbReference type="GO" id="GO:0048038">
    <property type="term" value="F:quinone binding"/>
    <property type="evidence" value="ECO:0007669"/>
    <property type="project" value="UniProtKB-KW"/>
</dbReference>
<dbReference type="Gene3D" id="1.20.1440.130">
    <property type="entry name" value="VKOR domain"/>
    <property type="match status" value="1"/>
</dbReference>
<name>A0A6I4IH90_9FLAO</name>
<keyword evidence="3 10" id="KW-0812">Transmembrane</keyword>
<dbReference type="GO" id="GO:0016020">
    <property type="term" value="C:membrane"/>
    <property type="evidence" value="ECO:0007669"/>
    <property type="project" value="UniProtKB-SubCell"/>
</dbReference>
<keyword evidence="4" id="KW-0874">Quinone</keyword>
<feature type="transmembrane region" description="Helical" evidence="10">
    <location>
        <begin position="286"/>
        <end position="305"/>
    </location>
</feature>
<evidence type="ECO:0000256" key="1">
    <source>
        <dbReference type="ARBA" id="ARBA00004141"/>
    </source>
</evidence>
<dbReference type="GO" id="GO:0016491">
    <property type="term" value="F:oxidoreductase activity"/>
    <property type="evidence" value="ECO:0007669"/>
    <property type="project" value="UniProtKB-KW"/>
</dbReference>
<dbReference type="CDD" id="cd12921">
    <property type="entry name" value="VKOR_4"/>
    <property type="match status" value="1"/>
</dbReference>
<evidence type="ECO:0000256" key="5">
    <source>
        <dbReference type="ARBA" id="ARBA00022989"/>
    </source>
</evidence>
<feature type="transmembrane region" description="Helical" evidence="10">
    <location>
        <begin position="259"/>
        <end position="280"/>
    </location>
</feature>
<evidence type="ECO:0000256" key="4">
    <source>
        <dbReference type="ARBA" id="ARBA00022719"/>
    </source>
</evidence>
<comment type="caution">
    <text evidence="12">The sequence shown here is derived from an EMBL/GenBank/DDBJ whole genome shotgun (WGS) entry which is preliminary data.</text>
</comment>
<evidence type="ECO:0000259" key="11">
    <source>
        <dbReference type="Pfam" id="PF07884"/>
    </source>
</evidence>
<evidence type="ECO:0000256" key="9">
    <source>
        <dbReference type="ARBA" id="ARBA00023284"/>
    </source>
</evidence>
<evidence type="ECO:0000313" key="13">
    <source>
        <dbReference type="Proteomes" id="UP000431264"/>
    </source>
</evidence>
<dbReference type="InterPro" id="IPR012932">
    <property type="entry name" value="VKOR"/>
</dbReference>